<evidence type="ECO:0000313" key="1">
    <source>
        <dbReference type="EMBL" id="QFR56078.1"/>
    </source>
</evidence>
<evidence type="ECO:0000313" key="2">
    <source>
        <dbReference type="Proteomes" id="UP000326777"/>
    </source>
</evidence>
<organism evidence="1 2">
    <name type="scientific">Serratia phage Muldoon</name>
    <dbReference type="NCBI Taxonomy" id="2601678"/>
    <lineage>
        <taxon>Viruses</taxon>
        <taxon>Duplodnaviria</taxon>
        <taxon>Heunggongvirae</taxon>
        <taxon>Uroviricota</taxon>
        <taxon>Caudoviricetes</taxon>
        <taxon>Muldoonvirus</taxon>
        <taxon>Muldoonvirus muldoon</taxon>
    </lineage>
</organism>
<proteinExistence type="predicted"/>
<dbReference type="Proteomes" id="UP000326777">
    <property type="component" value="Genome"/>
</dbReference>
<sequence>MKYEFERTHGIMYLNITGKKIIRIDLRRHEYASEDAFYEIPRGLSRALRPALAEFLKSTNGMSEYDDSDKAIVLALAAKAVKISLDNHDYPSRSTEKRGLDEAYIDFLDRVRTMLDIEAIENQRLHPEVEKFVENEWSECITAYLLIPHTNSEEFADVFSKLIKDNWHHYYSRPEYVIFSPGKLRNRNASGVPTRMGMKCTPPNDYYGTFDQIKHMIEETFVSEGWVFKRAFTTGYYASLRDEITLEAEMPEKFGDLGIQFERNGYQFDVILNSDSRISISPKEFFDLCSEYTQARVAKNRLQAYIDQCREEYDPTFIKGGKK</sequence>
<dbReference type="EMBL" id="MN095771">
    <property type="protein sequence ID" value="QFR56078.1"/>
    <property type="molecule type" value="Genomic_DNA"/>
</dbReference>
<reference evidence="2" key="1">
    <citation type="submission" date="2019-06" db="EMBL/GenBank/DDBJ databases">
        <title>Complete genome sequence of Serratia marcescens phage Muldoon.</title>
        <authorList>
            <person name="Campbell S."/>
            <person name="Atkinson C."/>
            <person name="Moreland R."/>
            <person name="Liu M."/>
            <person name="Ramsey J."/>
            <person name="Leavitt J."/>
        </authorList>
    </citation>
    <scope>NUCLEOTIDE SEQUENCE [LARGE SCALE GENOMIC DNA]</scope>
</reference>
<protein>
    <submittedName>
        <fullName evidence="1">Uncharacterized protein</fullName>
    </submittedName>
</protein>
<name>A0A5P8PH75_9CAUD</name>
<accession>A0A5P8PH75</accession>
<keyword evidence="2" id="KW-1185">Reference proteome</keyword>
<gene>
    <name evidence="1" type="ORF">CPT_Muldoon_123</name>
</gene>